<feature type="compositionally biased region" description="Low complexity" evidence="1">
    <location>
        <begin position="47"/>
        <end position="56"/>
    </location>
</feature>
<name>A0A0R1THR3_9LACO</name>
<evidence type="ECO:0000313" key="3">
    <source>
        <dbReference type="Proteomes" id="UP000051048"/>
    </source>
</evidence>
<dbReference type="EMBL" id="AZFH01000067">
    <property type="protein sequence ID" value="KRL80206.1"/>
    <property type="molecule type" value="Genomic_DNA"/>
</dbReference>
<evidence type="ECO:0000256" key="1">
    <source>
        <dbReference type="SAM" id="MobiDB-lite"/>
    </source>
</evidence>
<dbReference type="Proteomes" id="UP000051048">
    <property type="component" value="Unassembled WGS sequence"/>
</dbReference>
<feature type="compositionally biased region" description="Low complexity" evidence="1">
    <location>
        <begin position="65"/>
        <end position="103"/>
    </location>
</feature>
<protein>
    <submittedName>
        <fullName evidence="2">Uncharacterized protein</fullName>
    </submittedName>
</protein>
<evidence type="ECO:0000313" key="2">
    <source>
        <dbReference type="EMBL" id="KRL80206.1"/>
    </source>
</evidence>
<comment type="caution">
    <text evidence="2">The sequence shown here is derived from an EMBL/GenBank/DDBJ whole genome shotgun (WGS) entry which is preliminary data.</text>
</comment>
<sequence length="315" mass="32988">MIIMRLWEKIAVTGGILATLAAGTMVANKVTTDKQSSEFTISEVKKSSSSKVSKNSSQKEKSKETSNQVSSQVSSSQANSSQISSSQVNTNTNAKTASSSSVAQGPAVSSQVQAPKPAETLAQDRLSQNNLAISQIYGDIPLIRNIDVPSGRILNASINGDRNDYSVTYGLGSVATELNADPNFVPLVSLSVTTYGSASEAQANLQANVIDTTGLPVENIAGQTVSVDAGAGQRYYSWQTGNWYANVHTSVVDGSDANVAEKIQAVANVTKPQTSLGVVDYMANGAKLSWQEGSKVYHVTADSLAQASQAAMSVK</sequence>
<accession>A0A0R1THR3</accession>
<proteinExistence type="predicted"/>
<dbReference type="PATRIC" id="fig|1423740.3.peg.44"/>
<reference evidence="2 3" key="1">
    <citation type="journal article" date="2015" name="Genome Announc.">
        <title>Expanding the biotechnology potential of lactobacilli through comparative genomics of 213 strains and associated genera.</title>
        <authorList>
            <person name="Sun Z."/>
            <person name="Harris H.M."/>
            <person name="McCann A."/>
            <person name="Guo C."/>
            <person name="Argimon S."/>
            <person name="Zhang W."/>
            <person name="Yang X."/>
            <person name="Jeffery I.B."/>
            <person name="Cooney J.C."/>
            <person name="Kagawa T.F."/>
            <person name="Liu W."/>
            <person name="Song Y."/>
            <person name="Salvetti E."/>
            <person name="Wrobel A."/>
            <person name="Rasinkangas P."/>
            <person name="Parkhill J."/>
            <person name="Rea M.C."/>
            <person name="O'Sullivan O."/>
            <person name="Ritari J."/>
            <person name="Douillard F.P."/>
            <person name="Paul Ross R."/>
            <person name="Yang R."/>
            <person name="Briner A.E."/>
            <person name="Felis G.E."/>
            <person name="de Vos W.M."/>
            <person name="Barrangou R."/>
            <person name="Klaenhammer T.R."/>
            <person name="Caufield P.W."/>
            <person name="Cui Y."/>
            <person name="Zhang H."/>
            <person name="O'Toole P.W."/>
        </authorList>
    </citation>
    <scope>NUCLEOTIDE SEQUENCE [LARGE SCALE GENOMIC DNA]</scope>
    <source>
        <strain evidence="2 3">DSM 15833</strain>
    </source>
</reference>
<dbReference type="STRING" id="1423740.FC36_GL000040"/>
<organism evidence="2 3">
    <name type="scientific">Ligilactobacillus equi DSM 15833 = JCM 10991</name>
    <dbReference type="NCBI Taxonomy" id="1423740"/>
    <lineage>
        <taxon>Bacteria</taxon>
        <taxon>Bacillati</taxon>
        <taxon>Bacillota</taxon>
        <taxon>Bacilli</taxon>
        <taxon>Lactobacillales</taxon>
        <taxon>Lactobacillaceae</taxon>
        <taxon>Ligilactobacillus</taxon>
    </lineage>
</organism>
<dbReference type="AlphaFoldDB" id="A0A0R1THR3"/>
<gene>
    <name evidence="2" type="ORF">FC36_GL000040</name>
</gene>
<feature type="region of interest" description="Disordered" evidence="1">
    <location>
        <begin position="33"/>
        <end position="116"/>
    </location>
</feature>